<name>A0A8J7PG53_9BACT</name>
<protein>
    <submittedName>
        <fullName evidence="3">Uncharacterized protein</fullName>
    </submittedName>
</protein>
<feature type="transmembrane region" description="Helical" evidence="2">
    <location>
        <begin position="32"/>
        <end position="54"/>
    </location>
</feature>
<keyword evidence="2" id="KW-1133">Transmembrane helix</keyword>
<comment type="caution">
    <text evidence="3">The sequence shown here is derived from an EMBL/GenBank/DDBJ whole genome shotgun (WGS) entry which is preliminary data.</text>
</comment>
<keyword evidence="2" id="KW-0812">Transmembrane</keyword>
<organism evidence="3 4">
    <name type="scientific">Candidatus Obscuribacter phosphatis</name>
    <dbReference type="NCBI Taxonomy" id="1906157"/>
    <lineage>
        <taxon>Bacteria</taxon>
        <taxon>Bacillati</taxon>
        <taxon>Candidatus Melainabacteria</taxon>
        <taxon>Candidatus Obscuribacterales</taxon>
        <taxon>Candidatus Obscuribacteraceae</taxon>
        <taxon>Candidatus Obscuribacter</taxon>
    </lineage>
</organism>
<gene>
    <name evidence="3" type="ORF">J0M35_03800</name>
</gene>
<accession>A0A8J7PG53</accession>
<dbReference type="EMBL" id="JAFLCK010000003">
    <property type="protein sequence ID" value="MBN8659463.1"/>
    <property type="molecule type" value="Genomic_DNA"/>
</dbReference>
<dbReference type="Proteomes" id="UP000664277">
    <property type="component" value="Unassembled WGS sequence"/>
</dbReference>
<evidence type="ECO:0000313" key="3">
    <source>
        <dbReference type="EMBL" id="MBN8659463.1"/>
    </source>
</evidence>
<dbReference type="AlphaFoldDB" id="A0A8J7PG53"/>
<evidence type="ECO:0000256" key="1">
    <source>
        <dbReference type="SAM" id="MobiDB-lite"/>
    </source>
</evidence>
<reference evidence="3" key="1">
    <citation type="submission" date="2021-02" db="EMBL/GenBank/DDBJ databases">
        <title>Genome-Resolved Metagenomics of a Microbial Community Performing Photosynthetic Biological Nutrient Removal.</title>
        <authorList>
            <person name="Mcdaniel E.A."/>
        </authorList>
    </citation>
    <scope>NUCLEOTIDE SEQUENCE</scope>
    <source>
        <strain evidence="3">UWPOB_OBS1</strain>
    </source>
</reference>
<feature type="transmembrane region" description="Helical" evidence="2">
    <location>
        <begin position="60"/>
        <end position="80"/>
    </location>
</feature>
<sequence>MTEVDSKLSKEERRKAMEEAEKAEFWQSVKALYIPFSLFIACCIFAAGVFLVYYNEPAGWGFIGTTVVIAISAFIALFRFQNKFRAKGIIPNREDEKIGTSTKGKAADKVGGGAGVAEEQAQ</sequence>
<evidence type="ECO:0000256" key="2">
    <source>
        <dbReference type="SAM" id="Phobius"/>
    </source>
</evidence>
<proteinExistence type="predicted"/>
<feature type="region of interest" description="Disordered" evidence="1">
    <location>
        <begin position="96"/>
        <end position="122"/>
    </location>
</feature>
<evidence type="ECO:0000313" key="4">
    <source>
        <dbReference type="Proteomes" id="UP000664277"/>
    </source>
</evidence>
<keyword evidence="2" id="KW-0472">Membrane</keyword>